<dbReference type="InterPro" id="IPR013955">
    <property type="entry name" value="Rep_factor-A_C"/>
</dbReference>
<dbReference type="Pfam" id="PF08646">
    <property type="entry name" value="Rep_fac-A_C"/>
    <property type="match status" value="1"/>
</dbReference>
<dbReference type="PANTHER" id="PTHR47165">
    <property type="entry name" value="OS03G0429900 PROTEIN"/>
    <property type="match status" value="1"/>
</dbReference>
<dbReference type="InterPro" id="IPR012340">
    <property type="entry name" value="NA-bd_OB-fold"/>
</dbReference>
<evidence type="ECO:0000313" key="4">
    <source>
        <dbReference type="Proteomes" id="UP000325577"/>
    </source>
</evidence>
<evidence type="ECO:0000259" key="2">
    <source>
        <dbReference type="Pfam" id="PF08646"/>
    </source>
</evidence>
<sequence>MLAFSRSLKQNIKSFLGMFKQGSREAQKEPAGVLYEDELWRPCLQGIHPAWLLAFHLFAFFVLLIFLLLNGAVNDGSIFYFHTQSNSTSSSGSAFQSGHGHIISAEDNPRFEDGGMIIGRYADLKNNRLTNYTFNFNQMLNDQVAVVTVAFPATPPLLARARIYISASHSKEDLIKGLENTLYYFQATIDDIENNDQPWYDGCKVCNKRLTETREGLECYRCDSKNAESIPRYHIRLEVIDGNDKATVILFDEPATSLISCTVSDYINSVRKDKFKSPFYRKMVSCKSMQYKFLFNSNRVAHSTTGQTLTIIAQGIEPAQGDNFAKINEEEKHEETKEENC</sequence>
<dbReference type="Proteomes" id="UP000325577">
    <property type="component" value="Linkage Group LG8"/>
</dbReference>
<dbReference type="OrthoDB" id="1928343at2759"/>
<dbReference type="EMBL" id="CM018051">
    <property type="protein sequence ID" value="KAA8517118.1"/>
    <property type="molecule type" value="Genomic_DNA"/>
</dbReference>
<dbReference type="PANTHER" id="PTHR47165:SF4">
    <property type="entry name" value="OS03G0429900 PROTEIN"/>
    <property type="match status" value="1"/>
</dbReference>
<name>A0A5J4ZHV5_9ASTE</name>
<reference evidence="3 4" key="1">
    <citation type="submission" date="2019-09" db="EMBL/GenBank/DDBJ databases">
        <title>A chromosome-level genome assembly of the Chinese tupelo Nyssa sinensis.</title>
        <authorList>
            <person name="Yang X."/>
            <person name="Kang M."/>
            <person name="Yang Y."/>
            <person name="Xiong H."/>
            <person name="Wang M."/>
            <person name="Zhang Z."/>
            <person name="Wang Z."/>
            <person name="Wu H."/>
            <person name="Ma T."/>
            <person name="Liu J."/>
            <person name="Xi Z."/>
        </authorList>
    </citation>
    <scope>NUCLEOTIDE SEQUENCE [LARGE SCALE GENOMIC DNA]</scope>
    <source>
        <strain evidence="3">J267</strain>
        <tissue evidence="3">Leaf</tissue>
    </source>
</reference>
<accession>A0A5J4ZHV5</accession>
<dbReference type="SUPFAM" id="SSF50249">
    <property type="entry name" value="Nucleic acid-binding proteins"/>
    <property type="match status" value="1"/>
</dbReference>
<feature type="transmembrane region" description="Helical" evidence="1">
    <location>
        <begin position="50"/>
        <end position="69"/>
    </location>
</feature>
<protein>
    <recommendedName>
        <fullName evidence="2">Replication factor A C-terminal domain-containing protein</fullName>
    </recommendedName>
</protein>
<feature type="domain" description="Replication factor A C-terminal" evidence="2">
    <location>
        <begin position="185"/>
        <end position="293"/>
    </location>
</feature>
<gene>
    <name evidence="3" type="ORF">F0562_017411</name>
</gene>
<evidence type="ECO:0000256" key="1">
    <source>
        <dbReference type="SAM" id="Phobius"/>
    </source>
</evidence>
<evidence type="ECO:0000313" key="3">
    <source>
        <dbReference type="EMBL" id="KAA8517118.1"/>
    </source>
</evidence>
<keyword evidence="1" id="KW-0812">Transmembrane</keyword>
<dbReference type="AlphaFoldDB" id="A0A5J4ZHV5"/>
<organism evidence="3 4">
    <name type="scientific">Nyssa sinensis</name>
    <dbReference type="NCBI Taxonomy" id="561372"/>
    <lineage>
        <taxon>Eukaryota</taxon>
        <taxon>Viridiplantae</taxon>
        <taxon>Streptophyta</taxon>
        <taxon>Embryophyta</taxon>
        <taxon>Tracheophyta</taxon>
        <taxon>Spermatophyta</taxon>
        <taxon>Magnoliopsida</taxon>
        <taxon>eudicotyledons</taxon>
        <taxon>Gunneridae</taxon>
        <taxon>Pentapetalae</taxon>
        <taxon>asterids</taxon>
        <taxon>Cornales</taxon>
        <taxon>Nyssaceae</taxon>
        <taxon>Nyssa</taxon>
    </lineage>
</organism>
<keyword evidence="4" id="KW-1185">Reference proteome</keyword>
<dbReference type="Gene3D" id="2.40.50.140">
    <property type="entry name" value="Nucleic acid-binding proteins"/>
    <property type="match status" value="1"/>
</dbReference>
<keyword evidence="1" id="KW-1133">Transmembrane helix</keyword>
<keyword evidence="1" id="KW-0472">Membrane</keyword>
<proteinExistence type="predicted"/>